<reference evidence="14" key="1">
    <citation type="submission" date="2025-08" db="UniProtKB">
        <authorList>
            <consortium name="Ensembl"/>
        </authorList>
    </citation>
    <scope>IDENTIFICATION</scope>
</reference>
<evidence type="ECO:0000256" key="4">
    <source>
        <dbReference type="ARBA" id="ARBA00022475"/>
    </source>
</evidence>
<evidence type="ECO:0000256" key="13">
    <source>
        <dbReference type="RuleBase" id="RU361114"/>
    </source>
</evidence>
<keyword evidence="7 13" id="KW-0406">Ion transport</keyword>
<dbReference type="PANTHER" id="PTHR12424">
    <property type="entry name" value="TWEETY-RELATED"/>
    <property type="match status" value="1"/>
</dbReference>
<keyword evidence="3 13" id="KW-0813">Transport</keyword>
<feature type="transmembrane region" description="Helical" evidence="13">
    <location>
        <begin position="42"/>
        <end position="64"/>
    </location>
</feature>
<dbReference type="Pfam" id="PF04906">
    <property type="entry name" value="Tweety"/>
    <property type="match status" value="1"/>
</dbReference>
<name>A0A8D0ETD0_STROC</name>
<feature type="transmembrane region" description="Helical" evidence="13">
    <location>
        <begin position="210"/>
        <end position="235"/>
    </location>
</feature>
<comment type="similarity">
    <text evidence="2 13">Belongs to the tweety family.</text>
</comment>
<keyword evidence="9 13" id="KW-0869">Chloride channel</keyword>
<evidence type="ECO:0000256" key="3">
    <source>
        <dbReference type="ARBA" id="ARBA00022448"/>
    </source>
</evidence>
<dbReference type="InterPro" id="IPR006990">
    <property type="entry name" value="Tweety"/>
</dbReference>
<dbReference type="GO" id="GO:0034707">
    <property type="term" value="C:chloride channel complex"/>
    <property type="evidence" value="ECO:0007669"/>
    <property type="project" value="UniProtKB-UniRule"/>
</dbReference>
<sequence length="262" mass="29445">MAGVSYSPPWWVSLLHRLPHLSLRWELTAADFRPHDAEYQQALLLLGGIALSCLALDLLFLLFYSFWLCCRHRKSEEHLNADCCCTAWCVIIATLVCSAGIAVGFYGNGETSDGIHRLTYSLRHANRTVAGVQDRVLDTAVALNQTVEPNLLILEEMFSKQTDYLHIIQKLQGLLDDLVRQATEIPFWKNEELSLEELAIQIDLYDWYRCVACCSVVIVASVLTCFAAVMCVFWVTEPKALLLQVLLAHAADLFLTAKLLSV</sequence>
<evidence type="ECO:0000256" key="5">
    <source>
        <dbReference type="ARBA" id="ARBA00022692"/>
    </source>
</evidence>
<keyword evidence="15" id="KW-1185">Reference proteome</keyword>
<comment type="caution">
    <text evidence="13">Lacks conserved residue(s) required for the propagation of feature annotation.</text>
</comment>
<evidence type="ECO:0000256" key="10">
    <source>
        <dbReference type="ARBA" id="ARBA00023180"/>
    </source>
</evidence>
<keyword evidence="6 13" id="KW-1133">Transmembrane helix</keyword>
<keyword evidence="8 13" id="KW-0472">Membrane</keyword>
<dbReference type="Ensembl" id="ENSSOCT00000005560.1">
    <property type="protein sequence ID" value="ENSSOCP00000005406.1"/>
    <property type="gene ID" value="ENSSOCG00000004189.1"/>
</dbReference>
<evidence type="ECO:0000256" key="8">
    <source>
        <dbReference type="ARBA" id="ARBA00023136"/>
    </source>
</evidence>
<evidence type="ECO:0000256" key="1">
    <source>
        <dbReference type="ARBA" id="ARBA00004651"/>
    </source>
</evidence>
<dbReference type="PANTHER" id="PTHR12424:SF4">
    <property type="entry name" value="PROTEIN TWEETY HOMOLOG 3"/>
    <property type="match status" value="1"/>
</dbReference>
<evidence type="ECO:0000256" key="7">
    <source>
        <dbReference type="ARBA" id="ARBA00023065"/>
    </source>
</evidence>
<evidence type="ECO:0000256" key="9">
    <source>
        <dbReference type="ARBA" id="ARBA00023173"/>
    </source>
</evidence>
<evidence type="ECO:0000256" key="12">
    <source>
        <dbReference type="ARBA" id="ARBA00023303"/>
    </source>
</evidence>
<keyword evidence="5 13" id="KW-0812">Transmembrane</keyword>
<evidence type="ECO:0000313" key="14">
    <source>
        <dbReference type="Ensembl" id="ENSSOCP00000005406.1"/>
    </source>
</evidence>
<dbReference type="Proteomes" id="UP000694551">
    <property type="component" value="Unplaced"/>
</dbReference>
<keyword evidence="12 13" id="KW-0407">Ion channel</keyword>
<dbReference type="AlphaFoldDB" id="A0A8D0ETD0"/>
<protein>
    <recommendedName>
        <fullName evidence="13">Protein tweety homolog</fullName>
    </recommendedName>
</protein>
<keyword evidence="11 13" id="KW-0868">Chloride</keyword>
<comment type="subcellular location">
    <subcellularLocation>
        <location evidence="1">Cell membrane</location>
        <topology evidence="1">Multi-pass membrane protein</topology>
    </subcellularLocation>
</comment>
<dbReference type="GO" id="GO:0005886">
    <property type="term" value="C:plasma membrane"/>
    <property type="evidence" value="ECO:0007669"/>
    <property type="project" value="UniProtKB-SubCell"/>
</dbReference>
<evidence type="ECO:0000256" key="6">
    <source>
        <dbReference type="ARBA" id="ARBA00022989"/>
    </source>
</evidence>
<accession>A0A8D0ETD0</accession>
<dbReference type="GO" id="GO:0005229">
    <property type="term" value="F:intracellularly calcium-gated chloride channel activity"/>
    <property type="evidence" value="ECO:0007669"/>
    <property type="project" value="TreeGrafter"/>
</dbReference>
<keyword evidence="10" id="KW-0325">Glycoprotein</keyword>
<comment type="function">
    <text evidence="13">Probable chloride channel.</text>
</comment>
<organism evidence="14 15">
    <name type="scientific">Strix occidentalis caurina</name>
    <name type="common">northern spotted owl</name>
    <dbReference type="NCBI Taxonomy" id="311401"/>
    <lineage>
        <taxon>Eukaryota</taxon>
        <taxon>Metazoa</taxon>
        <taxon>Chordata</taxon>
        <taxon>Craniata</taxon>
        <taxon>Vertebrata</taxon>
        <taxon>Euteleostomi</taxon>
        <taxon>Archelosauria</taxon>
        <taxon>Archosauria</taxon>
        <taxon>Dinosauria</taxon>
        <taxon>Saurischia</taxon>
        <taxon>Theropoda</taxon>
        <taxon>Coelurosauria</taxon>
        <taxon>Aves</taxon>
        <taxon>Neognathae</taxon>
        <taxon>Neoaves</taxon>
        <taxon>Telluraves</taxon>
        <taxon>Strigiformes</taxon>
        <taxon>Strigidae</taxon>
        <taxon>Strix</taxon>
    </lineage>
</organism>
<evidence type="ECO:0000256" key="2">
    <source>
        <dbReference type="ARBA" id="ARBA00009849"/>
    </source>
</evidence>
<evidence type="ECO:0000313" key="15">
    <source>
        <dbReference type="Proteomes" id="UP000694551"/>
    </source>
</evidence>
<dbReference type="GO" id="GO:0072320">
    <property type="term" value="F:volume-sensitive chloride channel activity"/>
    <property type="evidence" value="ECO:0007669"/>
    <property type="project" value="TreeGrafter"/>
</dbReference>
<evidence type="ECO:0000256" key="11">
    <source>
        <dbReference type="ARBA" id="ARBA00023214"/>
    </source>
</evidence>
<proteinExistence type="inferred from homology"/>
<reference evidence="14" key="2">
    <citation type="submission" date="2025-09" db="UniProtKB">
        <authorList>
            <consortium name="Ensembl"/>
        </authorList>
    </citation>
    <scope>IDENTIFICATION</scope>
</reference>
<keyword evidence="4" id="KW-1003">Cell membrane</keyword>